<evidence type="ECO:0000313" key="1">
    <source>
        <dbReference type="EMBL" id="MCQ4771669.1"/>
    </source>
</evidence>
<dbReference type="Proteomes" id="UP001204562">
    <property type="component" value="Unassembled WGS sequence"/>
</dbReference>
<proteinExistence type="predicted"/>
<gene>
    <name evidence="1" type="ORF">NE579_14580</name>
</gene>
<dbReference type="RefSeq" id="WP_050619055.1">
    <property type="nucleotide sequence ID" value="NZ_JANFYS010000041.1"/>
</dbReference>
<dbReference type="EMBL" id="JANFYS010000041">
    <property type="protein sequence ID" value="MCQ4771669.1"/>
    <property type="molecule type" value="Genomic_DNA"/>
</dbReference>
<dbReference type="InterPro" id="IPR010181">
    <property type="entry name" value="CGCAxxGCC_motif"/>
</dbReference>
<comment type="caution">
    <text evidence="1">The sequence shown here is derived from an EMBL/GenBank/DDBJ whole genome shotgun (WGS) entry which is preliminary data.</text>
</comment>
<evidence type="ECO:0000313" key="2">
    <source>
        <dbReference type="Proteomes" id="UP001204562"/>
    </source>
</evidence>
<name>A0AAW5JUQ0_9FIRM</name>
<dbReference type="Pfam" id="PF09719">
    <property type="entry name" value="C_GCAxxG_C_C"/>
    <property type="match status" value="1"/>
</dbReference>
<sequence length="128" mass="14201">MTKLERARELRADTARHYNCCQSVVLPFAEELGLDEEAVLKLAEHFGSGMRRGSVCGAVTGGLMALGLMGKSGSQDAQAFQRAFREGSQYLDCAELLKCAKERGEEKKEHCDRMVFLAVELVEEMLKN</sequence>
<protein>
    <submittedName>
        <fullName evidence="1">C-GCAxxG-C-C family protein</fullName>
    </submittedName>
</protein>
<accession>A0AAW5JUQ0</accession>
<dbReference type="AlphaFoldDB" id="A0AAW5JUQ0"/>
<organism evidence="1 2">
    <name type="scientific">Intestinimonas massiliensis</name>
    <name type="common">ex Afouda et al. 2020</name>
    <dbReference type="NCBI Taxonomy" id="1673721"/>
    <lineage>
        <taxon>Bacteria</taxon>
        <taxon>Bacillati</taxon>
        <taxon>Bacillota</taxon>
        <taxon>Clostridia</taxon>
        <taxon>Eubacteriales</taxon>
        <taxon>Intestinimonas</taxon>
    </lineage>
</organism>
<dbReference type="NCBIfam" id="TIGR01909">
    <property type="entry name" value="C_GCAxxG_C_C"/>
    <property type="match status" value="1"/>
</dbReference>
<reference evidence="1" key="1">
    <citation type="submission" date="2022-06" db="EMBL/GenBank/DDBJ databases">
        <title>Isolation of gut microbiota from human fecal samples.</title>
        <authorList>
            <person name="Pamer E.G."/>
            <person name="Barat B."/>
            <person name="Waligurski E."/>
            <person name="Medina S."/>
            <person name="Paddock L."/>
            <person name="Mostad J."/>
        </authorList>
    </citation>
    <scope>NUCLEOTIDE SEQUENCE</scope>
    <source>
        <strain evidence="1">DFI.9.91</strain>
    </source>
</reference>